<comment type="similarity">
    <text evidence="1">Belongs to the ABC transporter superfamily.</text>
</comment>
<evidence type="ECO:0000313" key="8">
    <source>
        <dbReference type="Proteomes" id="UP001500325"/>
    </source>
</evidence>
<dbReference type="SMART" id="SM00382">
    <property type="entry name" value="AAA"/>
    <property type="match status" value="1"/>
</dbReference>
<dbReference type="Pfam" id="PF00571">
    <property type="entry name" value="CBS"/>
    <property type="match status" value="1"/>
</dbReference>
<name>A0ABP8X2Q6_9PSEU</name>
<dbReference type="InterPro" id="IPR005892">
    <property type="entry name" value="Gly-betaine_transp_ATP-bd"/>
</dbReference>
<sequence length="407" mass="43973">MAGGLNGAEPVIRCRDLTKVFGSGSAAGRALDMAREGASRGEIQQRTGATLAVRDVSFAVEPGELFVVMGLSGSGKSTLVRLLNRLIEPSGGSVEIDGRELRGLSDAQLRQLRNRRISMVFQHFALLPHRTVLQNAAYGLQIRGTSEGEKRERAQWALDQVGLGDRGDAYPGQLSGGMKQRVGLARALASDTDVMLMDEPFSALDPLIRRDMQALLIRLQKELSKTIVFITHDLNEAMRLGDRILLLKDGRLVQLGTGPEILAAPADDYVADFVSDVDRTRVLTAEDVLREPRLVARLEERPADVLRRLGAAEATGAYVVDDDRRILGVVHDEWLGQAAASGRERIDPGALDDGFATTGPDRPLIEILGRLGRHAVPLAVVDDRGRLLGVVPRAAVLASLAAVPTRS</sequence>
<keyword evidence="4 7" id="KW-0067">ATP-binding</keyword>
<dbReference type="PANTHER" id="PTHR43869">
    <property type="entry name" value="GLYCINE BETAINE/PROLINE BETAINE TRANSPORT SYSTEM ATP-BINDING PROTEIN PROV"/>
    <property type="match status" value="1"/>
</dbReference>
<dbReference type="SUPFAM" id="SSF52540">
    <property type="entry name" value="P-loop containing nucleoside triphosphate hydrolases"/>
    <property type="match status" value="1"/>
</dbReference>
<dbReference type="Pfam" id="PF00005">
    <property type="entry name" value="ABC_tran"/>
    <property type="match status" value="1"/>
</dbReference>
<dbReference type="Gene3D" id="3.40.50.300">
    <property type="entry name" value="P-loop containing nucleotide triphosphate hydrolases"/>
    <property type="match status" value="1"/>
</dbReference>
<evidence type="ECO:0000313" key="7">
    <source>
        <dbReference type="EMBL" id="GAA4699411.1"/>
    </source>
</evidence>
<dbReference type="Proteomes" id="UP001500325">
    <property type="component" value="Unassembled WGS sequence"/>
</dbReference>
<evidence type="ECO:0000256" key="4">
    <source>
        <dbReference type="ARBA" id="ARBA00022840"/>
    </source>
</evidence>
<dbReference type="PANTHER" id="PTHR43869:SF1">
    <property type="entry name" value="GLYCINE BETAINE_PROLINE BETAINE TRANSPORT SYSTEM ATP-BINDING PROTEIN PROV"/>
    <property type="match status" value="1"/>
</dbReference>
<dbReference type="InterPro" id="IPR017871">
    <property type="entry name" value="ABC_transporter-like_CS"/>
</dbReference>
<evidence type="ECO:0000256" key="2">
    <source>
        <dbReference type="ARBA" id="ARBA00022448"/>
    </source>
</evidence>
<dbReference type="PROSITE" id="PS00211">
    <property type="entry name" value="ABC_TRANSPORTER_1"/>
    <property type="match status" value="1"/>
</dbReference>
<dbReference type="InterPro" id="IPR000644">
    <property type="entry name" value="CBS_dom"/>
</dbReference>
<dbReference type="InterPro" id="IPR051921">
    <property type="entry name" value="ABC_osmolyte_uptake_ATP-bind"/>
</dbReference>
<dbReference type="EMBL" id="BAABIC010000014">
    <property type="protein sequence ID" value="GAA4699411.1"/>
    <property type="molecule type" value="Genomic_DNA"/>
</dbReference>
<keyword evidence="8" id="KW-1185">Reference proteome</keyword>
<keyword evidence="5" id="KW-0029">Amino-acid transport</keyword>
<dbReference type="GO" id="GO:0005524">
    <property type="term" value="F:ATP binding"/>
    <property type="evidence" value="ECO:0007669"/>
    <property type="project" value="UniProtKB-KW"/>
</dbReference>
<keyword evidence="3" id="KW-0547">Nucleotide-binding</keyword>
<accession>A0ABP8X2Q6</accession>
<dbReference type="SUPFAM" id="SSF54631">
    <property type="entry name" value="CBS-domain pair"/>
    <property type="match status" value="1"/>
</dbReference>
<dbReference type="InterPro" id="IPR046342">
    <property type="entry name" value="CBS_dom_sf"/>
</dbReference>
<dbReference type="PROSITE" id="PS50893">
    <property type="entry name" value="ABC_TRANSPORTER_2"/>
    <property type="match status" value="1"/>
</dbReference>
<evidence type="ECO:0000256" key="1">
    <source>
        <dbReference type="ARBA" id="ARBA00005417"/>
    </source>
</evidence>
<gene>
    <name evidence="7" type="ORF">GCM10023215_42470</name>
</gene>
<feature type="domain" description="ABC transporter" evidence="6">
    <location>
        <begin position="12"/>
        <end position="274"/>
    </location>
</feature>
<dbReference type="InterPro" id="IPR003439">
    <property type="entry name" value="ABC_transporter-like_ATP-bd"/>
</dbReference>
<evidence type="ECO:0000256" key="3">
    <source>
        <dbReference type="ARBA" id="ARBA00022741"/>
    </source>
</evidence>
<dbReference type="InterPro" id="IPR003593">
    <property type="entry name" value="AAA+_ATPase"/>
</dbReference>
<evidence type="ECO:0000256" key="5">
    <source>
        <dbReference type="ARBA" id="ARBA00022970"/>
    </source>
</evidence>
<dbReference type="InterPro" id="IPR027417">
    <property type="entry name" value="P-loop_NTPase"/>
</dbReference>
<dbReference type="CDD" id="cd03294">
    <property type="entry name" value="ABC_Pro_Gly_Betaine"/>
    <property type="match status" value="1"/>
</dbReference>
<comment type="caution">
    <text evidence="7">The sequence shown here is derived from an EMBL/GenBank/DDBJ whole genome shotgun (WGS) entry which is preliminary data.</text>
</comment>
<keyword evidence="2" id="KW-0813">Transport</keyword>
<protein>
    <submittedName>
        <fullName evidence="7">Glycine betaine/L-proline ABC transporter ATP-binding protein</fullName>
    </submittedName>
</protein>
<dbReference type="RefSeq" id="WP_345382402.1">
    <property type="nucleotide sequence ID" value="NZ_BAABIC010000014.1"/>
</dbReference>
<reference evidence="8" key="1">
    <citation type="journal article" date="2019" name="Int. J. Syst. Evol. Microbiol.">
        <title>The Global Catalogue of Microorganisms (GCM) 10K type strain sequencing project: providing services to taxonomists for standard genome sequencing and annotation.</title>
        <authorList>
            <consortium name="The Broad Institute Genomics Platform"/>
            <consortium name="The Broad Institute Genome Sequencing Center for Infectious Disease"/>
            <person name="Wu L."/>
            <person name="Ma J."/>
        </authorList>
    </citation>
    <scope>NUCLEOTIDE SEQUENCE [LARGE SCALE GENOMIC DNA]</scope>
    <source>
        <strain evidence="8">JCM 18055</strain>
    </source>
</reference>
<evidence type="ECO:0000259" key="6">
    <source>
        <dbReference type="PROSITE" id="PS50893"/>
    </source>
</evidence>
<dbReference type="NCBIfam" id="TIGR01186">
    <property type="entry name" value="proV"/>
    <property type="match status" value="1"/>
</dbReference>
<proteinExistence type="inferred from homology"/>
<organism evidence="7 8">
    <name type="scientific">Pseudonocardia yuanmonensis</name>
    <dbReference type="NCBI Taxonomy" id="1095914"/>
    <lineage>
        <taxon>Bacteria</taxon>
        <taxon>Bacillati</taxon>
        <taxon>Actinomycetota</taxon>
        <taxon>Actinomycetes</taxon>
        <taxon>Pseudonocardiales</taxon>
        <taxon>Pseudonocardiaceae</taxon>
        <taxon>Pseudonocardia</taxon>
    </lineage>
</organism>